<feature type="coiled-coil region" evidence="1">
    <location>
        <begin position="397"/>
        <end position="510"/>
    </location>
</feature>
<dbReference type="PANTHER" id="PTHR32114:SF2">
    <property type="entry name" value="ABC TRANSPORTER ABCH.3"/>
    <property type="match status" value="1"/>
</dbReference>
<proteinExistence type="predicted"/>
<evidence type="ECO:0000259" key="2">
    <source>
        <dbReference type="Pfam" id="PF13476"/>
    </source>
</evidence>
<dbReference type="Pfam" id="PF13476">
    <property type="entry name" value="AAA_23"/>
    <property type="match status" value="1"/>
</dbReference>
<dbReference type="Pfam" id="PF13558">
    <property type="entry name" value="SbcC_Walker_B"/>
    <property type="match status" value="1"/>
</dbReference>
<feature type="domain" description="Rad50/SbcC-type AAA" evidence="2">
    <location>
        <begin position="9"/>
        <end position="242"/>
    </location>
</feature>
<reference evidence="3" key="1">
    <citation type="submission" date="2020-01" db="EMBL/GenBank/DDBJ databases">
        <authorList>
            <person name="Meier V. D."/>
            <person name="Meier V D."/>
        </authorList>
    </citation>
    <scope>NUCLEOTIDE SEQUENCE</scope>
    <source>
        <strain evidence="3">HLG_WM_MAG_12</strain>
    </source>
</reference>
<dbReference type="AlphaFoldDB" id="A0A6S6SVQ1"/>
<dbReference type="EMBL" id="CACVAW010000024">
    <property type="protein sequence ID" value="CAA6807088.1"/>
    <property type="molecule type" value="Genomic_DNA"/>
</dbReference>
<organism evidence="3">
    <name type="scientific">uncultured Campylobacterales bacterium</name>
    <dbReference type="NCBI Taxonomy" id="352960"/>
    <lineage>
        <taxon>Bacteria</taxon>
        <taxon>Pseudomonadati</taxon>
        <taxon>Campylobacterota</taxon>
        <taxon>Epsilonproteobacteria</taxon>
        <taxon>Campylobacterales</taxon>
        <taxon>environmental samples</taxon>
    </lineage>
</organism>
<keyword evidence="3" id="KW-0540">Nuclease</keyword>
<keyword evidence="3" id="KW-0269">Exonuclease</keyword>
<keyword evidence="1" id="KW-0175">Coiled coil</keyword>
<evidence type="ECO:0000256" key="1">
    <source>
        <dbReference type="SAM" id="Coils"/>
    </source>
</evidence>
<evidence type="ECO:0000313" key="3">
    <source>
        <dbReference type="EMBL" id="CAA6807088.1"/>
    </source>
</evidence>
<gene>
    <name evidence="3" type="ORF">HELGO_WM13874</name>
</gene>
<sequence>MKILKVKSLNINSLKGEFEIDFRTFLNDNALFAITGPTGSGKSTILDIITCALYGRTPRLKKPPSEIMSRHTGECYCEVEFEIKGIIYRSSWTQKRARKSADGKFQSAKMELADVESSKVIKSTVTDVPKYVEELSGLDFDRFIQSMMLAQGSFDAFLKAKESDRSTLLEKITGTGIYKQISKEIYDTYILKKRAIEDEELSLGNIDLLEKAVVEKKNQNLETFKVQKKGLDKKEEFSKKTSLWLENLQKLEIDSVKYHEEFELISKEKEDKKEEFMSLELSNKALNVQAIYQEKNLLNQRISKDKQKLELFGKQSIELQELLESKQNQSKLLQDKYSREKISYEQNSIKLKDLREIQSQKRAKQVQTRELDSKLLKQKHNLSIFLSLDIESILEDESLISKEIKKQNLEIKNLKEQSETKEEEYKLLKEKSSNINLNEENIRSQINDIQELTRSIVEYEKILEDINKEKKLLEDINKDISTQNKINEEKTKLLKQIEETLQAKKAIRERELLLKNYESDRAKLKEGEECYLCGSISHPYITHTLEINIDETTKQIQEQEELLSYETTEQKTAQINLAKLNSELESSTLALEKQEQKILSLDEFFLNNKLTLEDNSKLILAKDKQEAQRKLQEIISLRDQKEKLSLEKEKIQKEYADILQIDIKVKNTLKLQEEYKIELKGLNKEIEKLEQKSKTILDIDDIKEYEKTINHNFKSIQDSYNSCEKELAQKNSENDSLNIQVKELKQIQTQNSTELEELNISFEKALKDNSFSSCEEFEKALVSSTKREELTRTCKAIEEKYTRIQTLKTDTTKKLKEQKELNLTDRELEDINTELKELQLNIDELQKSIGSLEKELEINASNIKKHEDKINKLEKKKETFSVWIKLNEMIGSSQGDKFAKFAQGITLDQLISLANNHLSVLSSRYELQRSTEQLLEIEVIDSFQGNTIRPVSTLSGGESFIVSLALALGLSELASQKIAIDSLFLDEGFGTLDEDSLETALNALNLLQSSGKMVGVISHVEALKERIPLQIKVVPKGDGTSELNLN</sequence>
<name>A0A6S6SVQ1_9BACT</name>
<keyword evidence="3" id="KW-0378">Hydrolase</keyword>
<dbReference type="GO" id="GO:0004527">
    <property type="term" value="F:exonuclease activity"/>
    <property type="evidence" value="ECO:0007669"/>
    <property type="project" value="UniProtKB-KW"/>
</dbReference>
<dbReference type="PANTHER" id="PTHR32114">
    <property type="entry name" value="ABC TRANSPORTER ABCH.3"/>
    <property type="match status" value="1"/>
</dbReference>
<dbReference type="InterPro" id="IPR038729">
    <property type="entry name" value="Rad50/SbcC_AAA"/>
</dbReference>
<feature type="coiled-coil region" evidence="1">
    <location>
        <begin position="787"/>
        <end position="876"/>
    </location>
</feature>
<feature type="coiled-coil region" evidence="1">
    <location>
        <begin position="542"/>
        <end position="747"/>
    </location>
</feature>
<protein>
    <submittedName>
        <fullName evidence="3">Exonuclease SbcC</fullName>
    </submittedName>
</protein>
<dbReference type="GO" id="GO:0016887">
    <property type="term" value="F:ATP hydrolysis activity"/>
    <property type="evidence" value="ECO:0007669"/>
    <property type="project" value="InterPro"/>
</dbReference>
<dbReference type="SUPFAM" id="SSF52540">
    <property type="entry name" value="P-loop containing nucleoside triphosphate hydrolases"/>
    <property type="match status" value="3"/>
</dbReference>
<dbReference type="GO" id="GO:0006302">
    <property type="term" value="P:double-strand break repair"/>
    <property type="evidence" value="ECO:0007669"/>
    <property type="project" value="InterPro"/>
</dbReference>
<dbReference type="Gene3D" id="3.40.50.300">
    <property type="entry name" value="P-loop containing nucleotide triphosphate hydrolases"/>
    <property type="match status" value="2"/>
</dbReference>
<dbReference type="InterPro" id="IPR027417">
    <property type="entry name" value="P-loop_NTPase"/>
</dbReference>
<accession>A0A6S6SVQ1</accession>